<accession>A0ABS4GSH0</accession>
<evidence type="ECO:0000313" key="3">
    <source>
        <dbReference type="Proteomes" id="UP001519343"/>
    </source>
</evidence>
<name>A0ABS4GSH0_9BACL</name>
<dbReference type="Proteomes" id="UP001519343">
    <property type="component" value="Unassembled WGS sequence"/>
</dbReference>
<feature type="compositionally biased region" description="Basic and acidic residues" evidence="1">
    <location>
        <begin position="111"/>
        <end position="127"/>
    </location>
</feature>
<gene>
    <name evidence="2" type="ORF">J2Z37_003241</name>
</gene>
<feature type="region of interest" description="Disordered" evidence="1">
    <location>
        <begin position="159"/>
        <end position="179"/>
    </location>
</feature>
<evidence type="ECO:0000256" key="1">
    <source>
        <dbReference type="SAM" id="MobiDB-lite"/>
    </source>
</evidence>
<keyword evidence="3" id="KW-1185">Reference proteome</keyword>
<protein>
    <submittedName>
        <fullName evidence="2">Chromosome segregation ATPase</fullName>
    </submittedName>
</protein>
<sequence length="179" mass="21466">MQFRFFALLHMCDRPGNGRAHRQFGEMSVKLDRLREVRLMMEEKMRERDQLTYHINDLDRSIQLCSEKMDRARQMQLALSQEITHLKDIIQKIEDDQEEQQRKRNGLIAEEEQRKGEESQFHEEYSEMVKTLSPYQPESFESISEMRLKSWEDDSRRKLDEADAMPVPLEPISFQSNKV</sequence>
<comment type="caution">
    <text evidence="2">The sequence shown here is derived from an EMBL/GenBank/DDBJ whole genome shotgun (WGS) entry which is preliminary data.</text>
</comment>
<organism evidence="2 3">
    <name type="scientific">Ammoniphilus resinae</name>
    <dbReference type="NCBI Taxonomy" id="861532"/>
    <lineage>
        <taxon>Bacteria</taxon>
        <taxon>Bacillati</taxon>
        <taxon>Bacillota</taxon>
        <taxon>Bacilli</taxon>
        <taxon>Bacillales</taxon>
        <taxon>Paenibacillaceae</taxon>
        <taxon>Aneurinibacillus group</taxon>
        <taxon>Ammoniphilus</taxon>
    </lineage>
</organism>
<reference evidence="2 3" key="1">
    <citation type="submission" date="2021-03" db="EMBL/GenBank/DDBJ databases">
        <title>Genomic Encyclopedia of Type Strains, Phase IV (KMG-IV): sequencing the most valuable type-strain genomes for metagenomic binning, comparative biology and taxonomic classification.</title>
        <authorList>
            <person name="Goeker M."/>
        </authorList>
    </citation>
    <scope>NUCLEOTIDE SEQUENCE [LARGE SCALE GENOMIC DNA]</scope>
    <source>
        <strain evidence="2 3">DSM 24738</strain>
    </source>
</reference>
<proteinExistence type="predicted"/>
<feature type="region of interest" description="Disordered" evidence="1">
    <location>
        <begin position="96"/>
        <end position="137"/>
    </location>
</feature>
<dbReference type="EMBL" id="JAGGKT010000010">
    <property type="protein sequence ID" value="MBP1933228.1"/>
    <property type="molecule type" value="Genomic_DNA"/>
</dbReference>
<evidence type="ECO:0000313" key="2">
    <source>
        <dbReference type="EMBL" id="MBP1933228.1"/>
    </source>
</evidence>